<name>A0A150LGD1_9BACI</name>
<gene>
    <name evidence="1" type="ORF">B4102_2161</name>
</gene>
<dbReference type="Proteomes" id="UP000075666">
    <property type="component" value="Unassembled WGS sequence"/>
</dbReference>
<dbReference type="EMBL" id="LQYN01000006">
    <property type="protein sequence ID" value="KYD11433.1"/>
    <property type="molecule type" value="Genomic_DNA"/>
</dbReference>
<accession>A0A150LGD1</accession>
<sequence>MKYYEINYPYYALLKAENQEEAIKEYTNVVADNDIDNPLENEIKEVSHEYALVKFAKETLNKIPFKHPIPFILSDFRDENMKILLMDGSLA</sequence>
<dbReference type="STRING" id="46224.B4102_2161"/>
<reference evidence="1 2" key="1">
    <citation type="submission" date="2016-01" db="EMBL/GenBank/DDBJ databases">
        <title>Genome Sequences of Twelve Sporeforming Bacillus Species Isolated from Foods.</title>
        <authorList>
            <person name="Berendsen E.M."/>
            <person name="Wells-Bennik M.H."/>
            <person name="Krawcyk A.O."/>
            <person name="De Jong A."/>
            <person name="Holsappel S."/>
            <person name="Eijlander R.T."/>
            <person name="Kuipers O.P."/>
        </authorList>
    </citation>
    <scope>NUCLEOTIDE SEQUENCE [LARGE SCALE GENOMIC DNA]</scope>
    <source>
        <strain evidence="1 2">B4102</strain>
    </source>
</reference>
<keyword evidence="2" id="KW-1185">Reference proteome</keyword>
<dbReference type="OrthoDB" id="2922990at2"/>
<dbReference type="RefSeq" id="WP_066226245.1">
    <property type="nucleotide sequence ID" value="NZ_LQYN01000006.1"/>
</dbReference>
<proteinExistence type="predicted"/>
<evidence type="ECO:0000313" key="1">
    <source>
        <dbReference type="EMBL" id="KYD11433.1"/>
    </source>
</evidence>
<dbReference type="PATRIC" id="fig|46224.3.peg.3971"/>
<dbReference type="AlphaFoldDB" id="A0A150LGD1"/>
<comment type="caution">
    <text evidence="1">The sequence shown here is derived from an EMBL/GenBank/DDBJ whole genome shotgun (WGS) entry which is preliminary data.</text>
</comment>
<organism evidence="1 2">
    <name type="scientific">Heyndrickxia sporothermodurans</name>
    <dbReference type="NCBI Taxonomy" id="46224"/>
    <lineage>
        <taxon>Bacteria</taxon>
        <taxon>Bacillati</taxon>
        <taxon>Bacillota</taxon>
        <taxon>Bacilli</taxon>
        <taxon>Bacillales</taxon>
        <taxon>Bacillaceae</taxon>
        <taxon>Heyndrickxia</taxon>
    </lineage>
</organism>
<protein>
    <submittedName>
        <fullName evidence="1">Uncharacterized protein</fullName>
    </submittedName>
</protein>
<evidence type="ECO:0000313" key="2">
    <source>
        <dbReference type="Proteomes" id="UP000075666"/>
    </source>
</evidence>